<reference evidence="1 2" key="1">
    <citation type="journal article" date="2020" name="Mol. Plant">
        <title>The Chromosome-Based Rubber Tree Genome Provides New Insights into Spurge Genome Evolution and Rubber Biosynthesis.</title>
        <authorList>
            <person name="Liu J."/>
            <person name="Shi C."/>
            <person name="Shi C.C."/>
            <person name="Li W."/>
            <person name="Zhang Q.J."/>
            <person name="Zhang Y."/>
            <person name="Li K."/>
            <person name="Lu H.F."/>
            <person name="Shi C."/>
            <person name="Zhu S.T."/>
            <person name="Xiao Z.Y."/>
            <person name="Nan H."/>
            <person name="Yue Y."/>
            <person name="Zhu X.G."/>
            <person name="Wu Y."/>
            <person name="Hong X.N."/>
            <person name="Fan G.Y."/>
            <person name="Tong Y."/>
            <person name="Zhang D."/>
            <person name="Mao C.L."/>
            <person name="Liu Y.L."/>
            <person name="Hao S.J."/>
            <person name="Liu W.Q."/>
            <person name="Lv M.Q."/>
            <person name="Zhang H.B."/>
            <person name="Liu Y."/>
            <person name="Hu-Tang G.R."/>
            <person name="Wang J.P."/>
            <person name="Wang J.H."/>
            <person name="Sun Y.H."/>
            <person name="Ni S.B."/>
            <person name="Chen W.B."/>
            <person name="Zhang X.C."/>
            <person name="Jiao Y.N."/>
            <person name="Eichler E.E."/>
            <person name="Li G.H."/>
            <person name="Liu X."/>
            <person name="Gao L.Z."/>
        </authorList>
    </citation>
    <scope>NUCLEOTIDE SEQUENCE [LARGE SCALE GENOMIC DNA]</scope>
    <source>
        <strain evidence="2">cv. GT1</strain>
        <tissue evidence="1">Leaf</tissue>
    </source>
</reference>
<evidence type="ECO:0000313" key="2">
    <source>
        <dbReference type="Proteomes" id="UP000467840"/>
    </source>
</evidence>
<comment type="caution">
    <text evidence="1">The sequence shown here is derived from an EMBL/GenBank/DDBJ whole genome shotgun (WGS) entry which is preliminary data.</text>
</comment>
<proteinExistence type="predicted"/>
<dbReference type="AlphaFoldDB" id="A0A6A6KSC3"/>
<accession>A0A6A6KSC3</accession>
<keyword evidence="2" id="KW-1185">Reference proteome</keyword>
<protein>
    <submittedName>
        <fullName evidence="1">Uncharacterized protein</fullName>
    </submittedName>
</protein>
<organism evidence="1 2">
    <name type="scientific">Hevea brasiliensis</name>
    <name type="common">Para rubber tree</name>
    <name type="synonym">Siphonia brasiliensis</name>
    <dbReference type="NCBI Taxonomy" id="3981"/>
    <lineage>
        <taxon>Eukaryota</taxon>
        <taxon>Viridiplantae</taxon>
        <taxon>Streptophyta</taxon>
        <taxon>Embryophyta</taxon>
        <taxon>Tracheophyta</taxon>
        <taxon>Spermatophyta</taxon>
        <taxon>Magnoliopsida</taxon>
        <taxon>eudicotyledons</taxon>
        <taxon>Gunneridae</taxon>
        <taxon>Pentapetalae</taxon>
        <taxon>rosids</taxon>
        <taxon>fabids</taxon>
        <taxon>Malpighiales</taxon>
        <taxon>Euphorbiaceae</taxon>
        <taxon>Crotonoideae</taxon>
        <taxon>Micrandreae</taxon>
        <taxon>Hevea</taxon>
    </lineage>
</organism>
<name>A0A6A6KSC3_HEVBR</name>
<sequence>MVLELVDSRPWWNYSHDDEIVEDGANAVVQVKDIEIVEDALFELKQGHDIEKNVVVLKYEDELVMPNCSKGFNLAFTQLLRVNLADDGLPATEIGFNKQYIVGASLLFGFMPKIASLLASVQRGSVEAFAKHVDDGHKASCPWEVPCYVSSNILDLLQF</sequence>
<dbReference type="EMBL" id="JAAGAX010000015">
    <property type="protein sequence ID" value="KAF2291900.1"/>
    <property type="molecule type" value="Genomic_DNA"/>
</dbReference>
<dbReference type="Proteomes" id="UP000467840">
    <property type="component" value="Chromosome 2"/>
</dbReference>
<evidence type="ECO:0000313" key="1">
    <source>
        <dbReference type="EMBL" id="KAF2291900.1"/>
    </source>
</evidence>
<gene>
    <name evidence="1" type="ORF">GH714_036055</name>
</gene>